<protein>
    <recommendedName>
        <fullName evidence="7">Ankyrin repeat-containing domain protein</fullName>
    </recommendedName>
</protein>
<proteinExistence type="predicted"/>
<dbReference type="PROSITE" id="PS50088">
    <property type="entry name" value="ANK_REPEAT"/>
    <property type="match status" value="1"/>
</dbReference>
<dbReference type="Pfam" id="PF13637">
    <property type="entry name" value="Ank_4"/>
    <property type="match status" value="1"/>
</dbReference>
<keyword evidence="1" id="KW-0677">Repeat</keyword>
<reference evidence="5" key="2">
    <citation type="submission" date="2021-02" db="EMBL/GenBank/DDBJ databases">
        <title>Aspergillus puulaauensis MK2 genome sequence.</title>
        <authorList>
            <person name="Futagami T."/>
            <person name="Mori K."/>
            <person name="Kadooka C."/>
            <person name="Tanaka T."/>
        </authorList>
    </citation>
    <scope>NUCLEOTIDE SEQUENCE</scope>
    <source>
        <strain evidence="5">MK2</strain>
    </source>
</reference>
<dbReference type="GeneID" id="64971502"/>
<dbReference type="Gene3D" id="1.25.40.20">
    <property type="entry name" value="Ankyrin repeat-containing domain"/>
    <property type="match status" value="1"/>
</dbReference>
<dbReference type="KEGG" id="apuu:APUU_21929A"/>
<dbReference type="SUPFAM" id="SSF48403">
    <property type="entry name" value="Ankyrin repeat"/>
    <property type="match status" value="1"/>
</dbReference>
<dbReference type="InterPro" id="IPR036770">
    <property type="entry name" value="Ankyrin_rpt-contain_sf"/>
</dbReference>
<accession>A0A7R7XHN0</accession>
<evidence type="ECO:0000313" key="5">
    <source>
        <dbReference type="EMBL" id="BCS21497.1"/>
    </source>
</evidence>
<dbReference type="InterPro" id="IPR002110">
    <property type="entry name" value="Ankyrin_rpt"/>
</dbReference>
<organism evidence="5 6">
    <name type="scientific">Aspergillus puulaauensis</name>
    <dbReference type="NCBI Taxonomy" id="1220207"/>
    <lineage>
        <taxon>Eukaryota</taxon>
        <taxon>Fungi</taxon>
        <taxon>Dikarya</taxon>
        <taxon>Ascomycota</taxon>
        <taxon>Pezizomycotina</taxon>
        <taxon>Eurotiomycetes</taxon>
        <taxon>Eurotiomycetidae</taxon>
        <taxon>Eurotiales</taxon>
        <taxon>Aspergillaceae</taxon>
        <taxon>Aspergillus</taxon>
    </lineage>
</organism>
<gene>
    <name evidence="5" type="ORF">APUU_21929A</name>
</gene>
<sequence length="593" mass="68375">MAEAFGVAAGAFSVIALLEQIIKSIEKLRSLRRFIKTIPHELQGLIDDIELVQGVLKTTTPDMLQVADIPSIERRLNTFQTDLETLISNIQKYQQSATGRRMGAIKLFIKKEEILAQRRNLENIRNTLGSLQWTYCCITLRELGPIIRTQKLHGGKGDTDPCEEPAENRQISSRHKSKNAESQVIKKNSWELRFRTPLFVIDKIWSLQAKRCYAGWTFNIRTHNVVPDDAPILDACWNGDIEEMQRLFSAGLASVYDCDDGGWGLLHRAAFRHHLKTCQFLLENGADPDHVNSYNHRPINNLNHRAPDLIERIPLAIELYRLLMNASVDSVDPVEDLGIQYHEYWFHGFRGPPEVLVIMQQYTFADYASLPLQTRFNRTMALNSFCATPSTVEISMGGSIEPNSYRLEDEFGRTLLHKLAECMGSDMSSERKDATHKWRPLLRDAIAASADPNKMAAIDDYVLTPLDSFYKYFVWNWKAIRRARYDFNPALRIWAFELKSAGVDLEVYGAKESAFVEGFWLSYRIYVGPLRYWSTGIGYKEEDFFLFSFWKLTYGPEPEDWTIWVINPIDELVGEFWEMIEREEEVMPGTWVD</sequence>
<evidence type="ECO:0000313" key="6">
    <source>
        <dbReference type="Proteomes" id="UP000654913"/>
    </source>
</evidence>
<name>A0A7R7XHN0_9EURO</name>
<feature type="repeat" description="ANK" evidence="3">
    <location>
        <begin position="261"/>
        <end position="293"/>
    </location>
</feature>
<evidence type="ECO:0000256" key="4">
    <source>
        <dbReference type="SAM" id="MobiDB-lite"/>
    </source>
</evidence>
<feature type="region of interest" description="Disordered" evidence="4">
    <location>
        <begin position="152"/>
        <end position="180"/>
    </location>
</feature>
<dbReference type="Proteomes" id="UP000654913">
    <property type="component" value="Chromosome 2"/>
</dbReference>
<dbReference type="EMBL" id="AP024444">
    <property type="protein sequence ID" value="BCS21497.1"/>
    <property type="molecule type" value="Genomic_DNA"/>
</dbReference>
<keyword evidence="6" id="KW-1185">Reference proteome</keyword>
<dbReference type="AlphaFoldDB" id="A0A7R7XHN0"/>
<dbReference type="OrthoDB" id="3200163at2759"/>
<evidence type="ECO:0008006" key="7">
    <source>
        <dbReference type="Google" id="ProtNLM"/>
    </source>
</evidence>
<reference evidence="5" key="1">
    <citation type="submission" date="2021-01" db="EMBL/GenBank/DDBJ databases">
        <authorList>
            <consortium name="Aspergillus puulaauensis MK2 genome sequencing consortium"/>
            <person name="Kazuki M."/>
            <person name="Futagami T."/>
        </authorList>
    </citation>
    <scope>NUCLEOTIDE SEQUENCE</scope>
    <source>
        <strain evidence="5">MK2</strain>
    </source>
</reference>
<dbReference type="PANTHER" id="PTHR24171">
    <property type="entry name" value="ANKYRIN REPEAT DOMAIN-CONTAINING PROTEIN 39-RELATED"/>
    <property type="match status" value="1"/>
</dbReference>
<evidence type="ECO:0000256" key="2">
    <source>
        <dbReference type="ARBA" id="ARBA00023043"/>
    </source>
</evidence>
<evidence type="ECO:0000256" key="3">
    <source>
        <dbReference type="PROSITE-ProRule" id="PRU00023"/>
    </source>
</evidence>
<keyword evidence="2 3" id="KW-0040">ANK repeat</keyword>
<dbReference type="RefSeq" id="XP_041553691.1">
    <property type="nucleotide sequence ID" value="XM_041700736.1"/>
</dbReference>
<evidence type="ECO:0000256" key="1">
    <source>
        <dbReference type="ARBA" id="ARBA00022737"/>
    </source>
</evidence>